<dbReference type="RefSeq" id="XP_016232630.1">
    <property type="nucleotide sequence ID" value="XM_016384007.1"/>
</dbReference>
<evidence type="ECO:0000256" key="1">
    <source>
        <dbReference type="SAM" id="MobiDB-lite"/>
    </source>
</evidence>
<proteinExistence type="predicted"/>
<organism evidence="4 5">
    <name type="scientific">Exophiala spinifera</name>
    <dbReference type="NCBI Taxonomy" id="91928"/>
    <lineage>
        <taxon>Eukaryota</taxon>
        <taxon>Fungi</taxon>
        <taxon>Dikarya</taxon>
        <taxon>Ascomycota</taxon>
        <taxon>Pezizomycotina</taxon>
        <taxon>Eurotiomycetes</taxon>
        <taxon>Chaetothyriomycetidae</taxon>
        <taxon>Chaetothyriales</taxon>
        <taxon>Herpotrichiellaceae</taxon>
        <taxon>Exophiala</taxon>
    </lineage>
</organism>
<keyword evidence="5" id="KW-1185">Reference proteome</keyword>
<feature type="transmembrane region" description="Helical" evidence="2">
    <location>
        <begin position="236"/>
        <end position="263"/>
    </location>
</feature>
<gene>
    <name evidence="4" type="ORF">PV08_09691</name>
</gene>
<dbReference type="EMBL" id="KN847498">
    <property type="protein sequence ID" value="KIW12414.1"/>
    <property type="molecule type" value="Genomic_DNA"/>
</dbReference>
<dbReference type="AlphaFoldDB" id="A0A0D2BMN7"/>
<keyword evidence="3" id="KW-0732">Signal</keyword>
<keyword evidence="2" id="KW-0812">Transmembrane</keyword>
<feature type="signal peptide" evidence="3">
    <location>
        <begin position="1"/>
        <end position="38"/>
    </location>
</feature>
<evidence type="ECO:0000256" key="2">
    <source>
        <dbReference type="SAM" id="Phobius"/>
    </source>
</evidence>
<evidence type="ECO:0000313" key="5">
    <source>
        <dbReference type="Proteomes" id="UP000053328"/>
    </source>
</evidence>
<evidence type="ECO:0000313" key="4">
    <source>
        <dbReference type="EMBL" id="KIW12414.1"/>
    </source>
</evidence>
<sequence length="438" mass="47374">MAGWHDRYATAPPPSPSFSRLSLTFLCLLTVLLRLTSALQTVAGSPCESVCADAGTLEDDVVCLDADYQSLPQGRAYQKCVACQLNSTAVDTNRNETDVEWALLALRYTLSGCMFAWPSTHISISSPCQVSCAVLNESIEYQITNDSSNLSPGGEFCNVGDFDSTSINRCAFCYSFIPQQLFLANFLQALHISCVQPPVSGKEFFPDAAAIFNETLIAGPSASSRKGGSGGGLHGWQLAIAIALPIVGGILLIGGTCWCCFAFTRKRRQRMAQTGRMSRIHDANADHMFGSPMSAKAVEAWSQVQPPTEMHAISPTLLHAKQPSPGLAQGRWSSHHHQGGQGEEPSEHGGTPLRTSFQQQQEDIGPGNGQVRDPQLHEQYFGLGDEQDAEGHFDFDTVPGPSAGQQYPQGHYYNPEAIGVAYGQPHASMQDHERGHFV</sequence>
<feature type="region of interest" description="Disordered" evidence="1">
    <location>
        <begin position="387"/>
        <end position="412"/>
    </location>
</feature>
<name>A0A0D2BMN7_9EURO</name>
<feature type="region of interest" description="Disordered" evidence="1">
    <location>
        <begin position="320"/>
        <end position="354"/>
    </location>
</feature>
<dbReference type="Proteomes" id="UP000053328">
    <property type="component" value="Unassembled WGS sequence"/>
</dbReference>
<dbReference type="GeneID" id="27336774"/>
<keyword evidence="2" id="KW-1133">Transmembrane helix</keyword>
<reference evidence="4 5" key="1">
    <citation type="submission" date="2015-01" db="EMBL/GenBank/DDBJ databases">
        <title>The Genome Sequence of Exophiala spinifera CBS89968.</title>
        <authorList>
            <consortium name="The Broad Institute Genomics Platform"/>
            <person name="Cuomo C."/>
            <person name="de Hoog S."/>
            <person name="Gorbushina A."/>
            <person name="Stielow B."/>
            <person name="Teixiera M."/>
            <person name="Abouelleil A."/>
            <person name="Chapman S.B."/>
            <person name="Priest M."/>
            <person name="Young S.K."/>
            <person name="Wortman J."/>
            <person name="Nusbaum C."/>
            <person name="Birren B."/>
        </authorList>
    </citation>
    <scope>NUCLEOTIDE SEQUENCE [LARGE SCALE GENOMIC DNA]</scope>
    <source>
        <strain evidence="4 5">CBS 89968</strain>
    </source>
</reference>
<evidence type="ECO:0000256" key="3">
    <source>
        <dbReference type="SAM" id="SignalP"/>
    </source>
</evidence>
<accession>A0A0D2BMN7</accession>
<feature type="chain" id="PRO_5002249985" evidence="3">
    <location>
        <begin position="39"/>
        <end position="438"/>
    </location>
</feature>
<protein>
    <submittedName>
        <fullName evidence="4">Uncharacterized protein</fullName>
    </submittedName>
</protein>
<dbReference type="STRING" id="91928.A0A0D2BMN7"/>
<keyword evidence="2" id="KW-0472">Membrane</keyword>
<dbReference type="OrthoDB" id="5426678at2759"/>
<dbReference type="HOGENOM" id="CLU_047726_0_0_1"/>
<dbReference type="VEuPathDB" id="FungiDB:PV08_09691"/>